<protein>
    <submittedName>
        <fullName evidence="2">DUF4240 domain-containing protein</fullName>
    </submittedName>
</protein>
<dbReference type="OrthoDB" id="6200718at2"/>
<sequence>MDHDQFWQLIGEARAAAAEQDSDSVAERATQLLAELPADKIVGAEQVLRDLLAESYLCDLWGAAYLINGGASDDGFEYFRGWLISEGREVFERAVADPDSLADVPAVRRAAAVGQDLDGEPILGIAWTAYHRRTGEQLPSNAATISYPSITFGWDFEDHDERSRRLPRLSQLKRGQAPT</sequence>
<comment type="caution">
    <text evidence="2">The sequence shown here is derived from an EMBL/GenBank/DDBJ whole genome shotgun (WGS) entry which is preliminary data.</text>
</comment>
<proteinExistence type="predicted"/>
<gene>
    <name evidence="2" type="ORF">F8566_10510</name>
</gene>
<evidence type="ECO:0000259" key="1">
    <source>
        <dbReference type="Pfam" id="PF14024"/>
    </source>
</evidence>
<dbReference type="Proteomes" id="UP000468735">
    <property type="component" value="Unassembled WGS sequence"/>
</dbReference>
<dbReference type="RefSeq" id="WP_151559917.1">
    <property type="nucleotide sequence ID" value="NZ_WBMT01000004.1"/>
</dbReference>
<dbReference type="AlphaFoldDB" id="A0A6H9YQM4"/>
<reference evidence="2 3" key="1">
    <citation type="submission" date="2019-09" db="EMBL/GenBank/DDBJ databases">
        <title>Actinomadura physcomitrii sp. nov., a novel actinomycete isolated from moss [Physcomitrium sphaericum (Ludw) Fuernr].</title>
        <authorList>
            <person name="Zhuang X."/>
            <person name="Liu C."/>
        </authorList>
    </citation>
    <scope>NUCLEOTIDE SEQUENCE [LARGE SCALE GENOMIC DNA]</scope>
    <source>
        <strain evidence="2 3">HMC1</strain>
    </source>
</reference>
<dbReference type="EMBL" id="WBMT01000004">
    <property type="protein sequence ID" value="KAB2350214.1"/>
    <property type="molecule type" value="Genomic_DNA"/>
</dbReference>
<accession>A0A6H9YQM4</accession>
<name>A0A6H9YQM4_9ACTN</name>
<organism evidence="2 3">
    <name type="scientific">Actinomadura rudentiformis</name>
    <dbReference type="NCBI Taxonomy" id="359158"/>
    <lineage>
        <taxon>Bacteria</taxon>
        <taxon>Bacillati</taxon>
        <taxon>Actinomycetota</taxon>
        <taxon>Actinomycetes</taxon>
        <taxon>Streptosporangiales</taxon>
        <taxon>Thermomonosporaceae</taxon>
        <taxon>Actinomadura</taxon>
    </lineage>
</organism>
<evidence type="ECO:0000313" key="2">
    <source>
        <dbReference type="EMBL" id="KAB2350214.1"/>
    </source>
</evidence>
<dbReference type="Pfam" id="PF14024">
    <property type="entry name" value="DUF4240"/>
    <property type="match status" value="1"/>
</dbReference>
<dbReference type="InterPro" id="IPR025334">
    <property type="entry name" value="DUF4240"/>
</dbReference>
<evidence type="ECO:0000313" key="3">
    <source>
        <dbReference type="Proteomes" id="UP000468735"/>
    </source>
</evidence>
<keyword evidence="3" id="KW-1185">Reference proteome</keyword>
<feature type="domain" description="DUF4240" evidence="1">
    <location>
        <begin position="1"/>
        <end position="132"/>
    </location>
</feature>